<evidence type="ECO:0000313" key="2">
    <source>
        <dbReference type="EMBL" id="KAF2029655.1"/>
    </source>
</evidence>
<reference evidence="2" key="1">
    <citation type="journal article" date="2020" name="Stud. Mycol.">
        <title>101 Dothideomycetes genomes: a test case for predicting lifestyles and emergence of pathogens.</title>
        <authorList>
            <person name="Haridas S."/>
            <person name="Albert R."/>
            <person name="Binder M."/>
            <person name="Bloem J."/>
            <person name="Labutti K."/>
            <person name="Salamov A."/>
            <person name="Andreopoulos B."/>
            <person name="Baker S."/>
            <person name="Barry K."/>
            <person name="Bills G."/>
            <person name="Bluhm B."/>
            <person name="Cannon C."/>
            <person name="Castanera R."/>
            <person name="Culley D."/>
            <person name="Daum C."/>
            <person name="Ezra D."/>
            <person name="Gonzalez J."/>
            <person name="Henrissat B."/>
            <person name="Kuo A."/>
            <person name="Liang C."/>
            <person name="Lipzen A."/>
            <person name="Lutzoni F."/>
            <person name="Magnuson J."/>
            <person name="Mondo S."/>
            <person name="Nolan M."/>
            <person name="Ohm R."/>
            <person name="Pangilinan J."/>
            <person name="Park H.-J."/>
            <person name="Ramirez L."/>
            <person name="Alfaro M."/>
            <person name="Sun H."/>
            <person name="Tritt A."/>
            <person name="Yoshinaga Y."/>
            <person name="Zwiers L.-H."/>
            <person name="Turgeon B."/>
            <person name="Goodwin S."/>
            <person name="Spatafora J."/>
            <person name="Crous P."/>
            <person name="Grigoriev I."/>
        </authorList>
    </citation>
    <scope>NUCLEOTIDE SEQUENCE</scope>
    <source>
        <strain evidence="2">CBS 110217</strain>
    </source>
</reference>
<feature type="compositionally biased region" description="Acidic residues" evidence="1">
    <location>
        <begin position="262"/>
        <end position="289"/>
    </location>
</feature>
<feature type="compositionally biased region" description="Basic and acidic residues" evidence="1">
    <location>
        <begin position="177"/>
        <end position="189"/>
    </location>
</feature>
<protein>
    <submittedName>
        <fullName evidence="2">Uncharacterized protein</fullName>
    </submittedName>
</protein>
<evidence type="ECO:0000313" key="3">
    <source>
        <dbReference type="Proteomes" id="UP000799777"/>
    </source>
</evidence>
<dbReference type="Proteomes" id="UP000799777">
    <property type="component" value="Unassembled WGS sequence"/>
</dbReference>
<comment type="caution">
    <text evidence="2">The sequence shown here is derived from an EMBL/GenBank/DDBJ whole genome shotgun (WGS) entry which is preliminary data.</text>
</comment>
<dbReference type="AlphaFoldDB" id="A0A9P4LLX4"/>
<keyword evidence="3" id="KW-1185">Reference proteome</keyword>
<dbReference type="EMBL" id="ML978198">
    <property type="protein sequence ID" value="KAF2029655.1"/>
    <property type="molecule type" value="Genomic_DNA"/>
</dbReference>
<gene>
    <name evidence="2" type="ORF">EK21DRAFT_112696</name>
</gene>
<accession>A0A9P4LLX4</accession>
<dbReference type="OrthoDB" id="10494955at2759"/>
<feature type="compositionally biased region" description="Basic and acidic residues" evidence="1">
    <location>
        <begin position="363"/>
        <end position="387"/>
    </location>
</feature>
<organism evidence="2 3">
    <name type="scientific">Setomelanomma holmii</name>
    <dbReference type="NCBI Taxonomy" id="210430"/>
    <lineage>
        <taxon>Eukaryota</taxon>
        <taxon>Fungi</taxon>
        <taxon>Dikarya</taxon>
        <taxon>Ascomycota</taxon>
        <taxon>Pezizomycotina</taxon>
        <taxon>Dothideomycetes</taxon>
        <taxon>Pleosporomycetidae</taxon>
        <taxon>Pleosporales</taxon>
        <taxon>Pleosporineae</taxon>
        <taxon>Phaeosphaeriaceae</taxon>
        <taxon>Setomelanomma</taxon>
    </lineage>
</organism>
<sequence>MLDAEEIASGAYDHHDEGQADRIREILLMAIRMIDQRVGAPEQIDALYQERFVDIRDETRPFFPMSDEIAPVDAPVPAPASAIREMAMPDRLDIDDDTTVLRPRGFYNGVSRMLPATQRAQRPASNAYPPAPSTPPGQTDFFEEHRQFLPRFGGGDGGNASPPTPWAPFEAEECTEEDQKAPRRPSRRDDIVDEIRDFRNRYDALFDTTPGLHERRGHAYRATLTLLDDVQTTASRRSCNIDPNIFWNQVEERINALNSVDDVTDENEDDQEMDDGESNGENEGEDSVDEDIRYLIEKAEEEEGDWEAHAPGSPTMRSRKRRTNAAKSKRDETPETKNATAAPAPLTMGLRKRRASKMGSDGDGMHETKKAKMSEPEPDVRNTKPDTNDAELFDMEAEATTHHEEQVVSEADGQQVAKNRVLTLASPNLEEPQSPSNTENAQTFSLAPATVAADVAPRTQPLPQAQPFLPIRYNNQPMRNVNPIMQRFYRQTDEATLENLLNATTSPELTELIDQYWAHIEAEVPDPTGEQVQEDTARYQAQE</sequence>
<feature type="region of interest" description="Disordered" evidence="1">
    <location>
        <begin position="153"/>
        <end position="189"/>
    </location>
</feature>
<proteinExistence type="predicted"/>
<feature type="region of interest" description="Disordered" evidence="1">
    <location>
        <begin position="523"/>
        <end position="543"/>
    </location>
</feature>
<feature type="region of interest" description="Disordered" evidence="1">
    <location>
        <begin position="259"/>
        <end position="387"/>
    </location>
</feature>
<evidence type="ECO:0000256" key="1">
    <source>
        <dbReference type="SAM" id="MobiDB-lite"/>
    </source>
</evidence>
<name>A0A9P4LLX4_9PLEO</name>